<dbReference type="Proteomes" id="UP000823775">
    <property type="component" value="Unassembled WGS sequence"/>
</dbReference>
<dbReference type="PROSITE" id="PS50846">
    <property type="entry name" value="HMA_2"/>
    <property type="match status" value="1"/>
</dbReference>
<dbReference type="Gene3D" id="3.30.70.100">
    <property type="match status" value="1"/>
</dbReference>
<evidence type="ECO:0000256" key="2">
    <source>
        <dbReference type="SAM" id="MobiDB-lite"/>
    </source>
</evidence>
<dbReference type="PANTHER" id="PTHR46413:SF20">
    <property type="entry name" value="HEAVY METAL-ASSOCIATED ISOPRENYLATED PLANT PROTEIN 3-LIKE"/>
    <property type="match status" value="1"/>
</dbReference>
<keyword evidence="5" id="KW-1185">Reference proteome</keyword>
<gene>
    <name evidence="4" type="ORF">HAX54_033728</name>
</gene>
<feature type="non-terminal residue" evidence="4">
    <location>
        <position position="1"/>
    </location>
</feature>
<proteinExistence type="predicted"/>
<feature type="compositionally biased region" description="Basic and acidic residues" evidence="2">
    <location>
        <begin position="39"/>
        <end position="73"/>
    </location>
</feature>
<evidence type="ECO:0000313" key="4">
    <source>
        <dbReference type="EMBL" id="MCD7456961.1"/>
    </source>
</evidence>
<name>A0ABS8SDI9_DATST</name>
<dbReference type="SUPFAM" id="SSF55008">
    <property type="entry name" value="HMA, heavy metal-associated domain"/>
    <property type="match status" value="1"/>
</dbReference>
<organism evidence="4 5">
    <name type="scientific">Datura stramonium</name>
    <name type="common">Jimsonweed</name>
    <name type="synonym">Common thornapple</name>
    <dbReference type="NCBI Taxonomy" id="4076"/>
    <lineage>
        <taxon>Eukaryota</taxon>
        <taxon>Viridiplantae</taxon>
        <taxon>Streptophyta</taxon>
        <taxon>Embryophyta</taxon>
        <taxon>Tracheophyta</taxon>
        <taxon>Spermatophyta</taxon>
        <taxon>Magnoliopsida</taxon>
        <taxon>eudicotyledons</taxon>
        <taxon>Gunneridae</taxon>
        <taxon>Pentapetalae</taxon>
        <taxon>asterids</taxon>
        <taxon>lamiids</taxon>
        <taxon>Solanales</taxon>
        <taxon>Solanaceae</taxon>
        <taxon>Solanoideae</taxon>
        <taxon>Datureae</taxon>
        <taxon>Datura</taxon>
    </lineage>
</organism>
<dbReference type="EMBL" id="JACEIK010000433">
    <property type="protein sequence ID" value="MCD7456961.1"/>
    <property type="molecule type" value="Genomic_DNA"/>
</dbReference>
<feature type="domain" description="HMA" evidence="3">
    <location>
        <begin position="77"/>
        <end position="145"/>
    </location>
</feature>
<feature type="compositionally biased region" description="Basic and acidic residues" evidence="2">
    <location>
        <begin position="143"/>
        <end position="168"/>
    </location>
</feature>
<dbReference type="CDD" id="cd00371">
    <property type="entry name" value="HMA"/>
    <property type="match status" value="1"/>
</dbReference>
<dbReference type="InterPro" id="IPR006121">
    <property type="entry name" value="HMA_dom"/>
</dbReference>
<evidence type="ECO:0000313" key="5">
    <source>
        <dbReference type="Proteomes" id="UP000823775"/>
    </source>
</evidence>
<comment type="subcellular location">
    <subcellularLocation>
        <location evidence="1">Membrane</location>
        <topology evidence="1">Peripheral membrane protein</topology>
    </subcellularLocation>
</comment>
<dbReference type="InterPro" id="IPR044594">
    <property type="entry name" value="HIPP01/3/5/6"/>
</dbReference>
<reference evidence="4 5" key="1">
    <citation type="journal article" date="2021" name="BMC Genomics">
        <title>Datura genome reveals duplications of psychoactive alkaloid biosynthetic genes and high mutation rate following tissue culture.</title>
        <authorList>
            <person name="Rajewski A."/>
            <person name="Carter-House D."/>
            <person name="Stajich J."/>
            <person name="Litt A."/>
        </authorList>
    </citation>
    <scope>NUCLEOTIDE SEQUENCE [LARGE SCALE GENOMIC DNA]</scope>
    <source>
        <strain evidence="4">AR-01</strain>
    </source>
</reference>
<feature type="region of interest" description="Disordered" evidence="2">
    <location>
        <begin position="143"/>
        <end position="182"/>
    </location>
</feature>
<sequence>VENVKSDCESGKLTVKGDVDPSWLRERTKKTVVVVSSPPKKDDGAGAVGDKKSGDKAEKKTEDKKTDEKKPKETQVSTVVALKIRVHCEGCAHKINRVIKKIKGVQEVTVESEKDLVMVKGTMDIKKLIPYLIEKLKQNVEVVPGKKDNGGDEKKGKEGDNDKKEKESSGGGSKSVDPKEQKTEVVNKMEYYGYNANTFYAMPMQHQAHVNQDYAHTGYVVEYGHHQPQYVPPPPPPMYLNAPQMFSDENPNGCFIM</sequence>
<feature type="region of interest" description="Disordered" evidence="2">
    <location>
        <begin position="1"/>
        <end position="74"/>
    </location>
</feature>
<evidence type="ECO:0000256" key="1">
    <source>
        <dbReference type="ARBA" id="ARBA00004170"/>
    </source>
</evidence>
<dbReference type="InterPro" id="IPR036163">
    <property type="entry name" value="HMA_dom_sf"/>
</dbReference>
<dbReference type="PANTHER" id="PTHR46413">
    <property type="entry name" value="HEAVY METAL-ASSOCIATED ISOPRENYLATED PLANT PROTEIN 6"/>
    <property type="match status" value="1"/>
</dbReference>
<accession>A0ABS8SDI9</accession>
<feature type="compositionally biased region" description="Basic and acidic residues" evidence="2">
    <location>
        <begin position="1"/>
        <end position="26"/>
    </location>
</feature>
<evidence type="ECO:0000259" key="3">
    <source>
        <dbReference type="PROSITE" id="PS50846"/>
    </source>
</evidence>
<protein>
    <recommendedName>
        <fullName evidence="3">HMA domain-containing protein</fullName>
    </recommendedName>
</protein>
<dbReference type="Pfam" id="PF00403">
    <property type="entry name" value="HMA"/>
    <property type="match status" value="1"/>
</dbReference>
<comment type="caution">
    <text evidence="4">The sequence shown here is derived from an EMBL/GenBank/DDBJ whole genome shotgun (WGS) entry which is preliminary data.</text>
</comment>